<sequence>MLICGSVDKSSTAISSKHRQVQFRMESSVSFRYSALLKVGMMIETNGAQSELAAVYVINKTDTAKKRWSIIQLQIDNSKYQKIKLLKQATYLQFVSLSK</sequence>
<dbReference type="AlphaFoldDB" id="A0A8J8NCP1"/>
<accession>A0A8J8NCP1</accession>
<evidence type="ECO:0000313" key="2">
    <source>
        <dbReference type="Proteomes" id="UP000785679"/>
    </source>
</evidence>
<evidence type="ECO:0000313" key="1">
    <source>
        <dbReference type="EMBL" id="TNV72563.1"/>
    </source>
</evidence>
<comment type="caution">
    <text evidence="1">The sequence shown here is derived from an EMBL/GenBank/DDBJ whole genome shotgun (WGS) entry which is preliminary data.</text>
</comment>
<name>A0A8J8NCP1_HALGN</name>
<protein>
    <submittedName>
        <fullName evidence="1">Uncharacterized protein</fullName>
    </submittedName>
</protein>
<dbReference type="EMBL" id="RRYP01021852">
    <property type="protein sequence ID" value="TNV72563.1"/>
    <property type="molecule type" value="Genomic_DNA"/>
</dbReference>
<organism evidence="1 2">
    <name type="scientific">Halteria grandinella</name>
    <dbReference type="NCBI Taxonomy" id="5974"/>
    <lineage>
        <taxon>Eukaryota</taxon>
        <taxon>Sar</taxon>
        <taxon>Alveolata</taxon>
        <taxon>Ciliophora</taxon>
        <taxon>Intramacronucleata</taxon>
        <taxon>Spirotrichea</taxon>
        <taxon>Stichotrichia</taxon>
        <taxon>Sporadotrichida</taxon>
        <taxon>Halteriidae</taxon>
        <taxon>Halteria</taxon>
    </lineage>
</organism>
<gene>
    <name evidence="1" type="ORF">FGO68_gene14575</name>
</gene>
<keyword evidence="2" id="KW-1185">Reference proteome</keyword>
<dbReference type="Proteomes" id="UP000785679">
    <property type="component" value="Unassembled WGS sequence"/>
</dbReference>
<reference evidence="1" key="1">
    <citation type="submission" date="2019-06" db="EMBL/GenBank/DDBJ databases">
        <authorList>
            <person name="Zheng W."/>
        </authorList>
    </citation>
    <scope>NUCLEOTIDE SEQUENCE</scope>
    <source>
        <strain evidence="1">QDHG01</strain>
    </source>
</reference>
<proteinExistence type="predicted"/>